<dbReference type="OrthoDB" id="7537227at2759"/>
<dbReference type="AlphaFoldDB" id="A0A9P1G285"/>
<dbReference type="Pfam" id="PF00514">
    <property type="entry name" value="Arm"/>
    <property type="match status" value="1"/>
</dbReference>
<feature type="repeat" description="ARM" evidence="1">
    <location>
        <begin position="58"/>
        <end position="101"/>
    </location>
</feature>
<evidence type="ECO:0000313" key="5">
    <source>
        <dbReference type="Proteomes" id="UP001152797"/>
    </source>
</evidence>
<proteinExistence type="predicted"/>
<dbReference type="Proteomes" id="UP001152797">
    <property type="component" value="Unassembled WGS sequence"/>
</dbReference>
<protein>
    <submittedName>
        <fullName evidence="4">U-box domain-containing protein 12</fullName>
    </submittedName>
</protein>
<dbReference type="PROSITE" id="PS50176">
    <property type="entry name" value="ARM_REPEAT"/>
    <property type="match status" value="1"/>
</dbReference>
<dbReference type="EMBL" id="CAMXCT010002458">
    <property type="protein sequence ID" value="CAI3998284.1"/>
    <property type="molecule type" value="Genomic_DNA"/>
</dbReference>
<keyword evidence="5" id="KW-1185">Reference proteome</keyword>
<evidence type="ECO:0000313" key="2">
    <source>
        <dbReference type="EMBL" id="CAI3998284.1"/>
    </source>
</evidence>
<dbReference type="EMBL" id="CAMXCT020002458">
    <property type="protein sequence ID" value="CAL1151659.1"/>
    <property type="molecule type" value="Genomic_DNA"/>
</dbReference>
<evidence type="ECO:0000256" key="1">
    <source>
        <dbReference type="PROSITE-ProRule" id="PRU00259"/>
    </source>
</evidence>
<dbReference type="InterPro" id="IPR000225">
    <property type="entry name" value="Armadillo"/>
</dbReference>
<dbReference type="PANTHER" id="PTHR23315">
    <property type="entry name" value="U BOX DOMAIN-CONTAINING"/>
    <property type="match status" value="1"/>
</dbReference>
<name>A0A9P1G285_9DINO</name>
<reference evidence="3" key="2">
    <citation type="submission" date="2024-04" db="EMBL/GenBank/DDBJ databases">
        <authorList>
            <person name="Chen Y."/>
            <person name="Shah S."/>
            <person name="Dougan E. K."/>
            <person name="Thang M."/>
            <person name="Chan C."/>
        </authorList>
    </citation>
    <scope>NUCLEOTIDE SEQUENCE [LARGE SCALE GENOMIC DNA]</scope>
</reference>
<dbReference type="Gene3D" id="1.25.10.10">
    <property type="entry name" value="Leucine-rich Repeat Variant"/>
    <property type="match status" value="2"/>
</dbReference>
<evidence type="ECO:0000313" key="3">
    <source>
        <dbReference type="EMBL" id="CAL1151659.1"/>
    </source>
</evidence>
<dbReference type="InterPro" id="IPR016024">
    <property type="entry name" value="ARM-type_fold"/>
</dbReference>
<dbReference type="EMBL" id="CAMXCT030002458">
    <property type="protein sequence ID" value="CAL4785596.1"/>
    <property type="molecule type" value="Genomic_DNA"/>
</dbReference>
<evidence type="ECO:0000313" key="4">
    <source>
        <dbReference type="EMBL" id="CAL4785596.1"/>
    </source>
</evidence>
<gene>
    <name evidence="2" type="ORF">C1SCF055_LOCUS24597</name>
</gene>
<dbReference type="InterPro" id="IPR011989">
    <property type="entry name" value="ARM-like"/>
</dbReference>
<dbReference type="SUPFAM" id="SSF48371">
    <property type="entry name" value="ARM repeat"/>
    <property type="match status" value="1"/>
</dbReference>
<accession>A0A9P1G285</accession>
<sequence length="265" mass="27714">MGGVSSAIENSVCCCHADASSVVEQLRHGRVLEQQAAAARLASMARTKAQRDSGWMPSAVPLLVEAVNNGQTAELRENAARALANLPMCDAANTQIIIKAGGVTALVQLVGADFPYGCRAQACRALGNMCVSSQAAARQVRQAGAVQPLLRALFTEEHPASSGPNLVAEAALAVANFASVDVQCRDAVLQSAVAIPGLQHLSTSQDHGVRVAALRCLTTLAQSSERARQALRAAQVAEQAGDSELESVQYFDFTSSEVAHKQLAK</sequence>
<reference evidence="2" key="1">
    <citation type="submission" date="2022-10" db="EMBL/GenBank/DDBJ databases">
        <authorList>
            <person name="Chen Y."/>
            <person name="Dougan E. K."/>
            <person name="Chan C."/>
            <person name="Rhodes N."/>
            <person name="Thang M."/>
        </authorList>
    </citation>
    <scope>NUCLEOTIDE SEQUENCE</scope>
</reference>
<comment type="caution">
    <text evidence="2">The sequence shown here is derived from an EMBL/GenBank/DDBJ whole genome shotgun (WGS) entry which is preliminary data.</text>
</comment>
<dbReference type="PANTHER" id="PTHR23315:SF7">
    <property type="entry name" value="U-BOX DOMAIN-CONTAINING PROTEIN 4"/>
    <property type="match status" value="1"/>
</dbReference>
<organism evidence="2">
    <name type="scientific">Cladocopium goreaui</name>
    <dbReference type="NCBI Taxonomy" id="2562237"/>
    <lineage>
        <taxon>Eukaryota</taxon>
        <taxon>Sar</taxon>
        <taxon>Alveolata</taxon>
        <taxon>Dinophyceae</taxon>
        <taxon>Suessiales</taxon>
        <taxon>Symbiodiniaceae</taxon>
        <taxon>Cladocopium</taxon>
    </lineage>
</organism>
<dbReference type="SMART" id="SM00185">
    <property type="entry name" value="ARM"/>
    <property type="match status" value="4"/>
</dbReference>